<name>A0A5C2RZF0_9APHY</name>
<gene>
    <name evidence="1" type="ORF">L227DRAFT_656246</name>
</gene>
<dbReference type="EMBL" id="ML122288">
    <property type="protein sequence ID" value="RPD56409.1"/>
    <property type="molecule type" value="Genomic_DNA"/>
</dbReference>
<dbReference type="OrthoDB" id="10530075at2759"/>
<evidence type="ECO:0008006" key="3">
    <source>
        <dbReference type="Google" id="ProtNLM"/>
    </source>
</evidence>
<protein>
    <recommendedName>
        <fullName evidence="3">ARM repeat-containing protein</fullName>
    </recommendedName>
</protein>
<accession>A0A5C2RZF0</accession>
<evidence type="ECO:0000313" key="2">
    <source>
        <dbReference type="Proteomes" id="UP000313359"/>
    </source>
</evidence>
<dbReference type="Proteomes" id="UP000313359">
    <property type="component" value="Unassembled WGS sequence"/>
</dbReference>
<keyword evidence="2" id="KW-1185">Reference proteome</keyword>
<proteinExistence type="predicted"/>
<sequence>MQRTLLTRQPSINCSYVSIEPVIGDVVRSSSIQDAERCIQTAFHWLGKNLRNDREFRRIEKQLENAFCGNRSPTTTIHRTTTDPEALKGGIFVTYCIMSPVSLLNERLHDDAWLTRLKTLLESPKSRSQTCEALLWVTRLDGCDTGHALNRMRSILSKLPDDDCGLRAIIQATSHLILSSPEGTLEHPLGSDGFRIAYETIEGALVRDPPRLSLLPDIFQCLRLTLWAARDGGEEYEGLMMEILPALLAFTRSRLVSIRSLAVTALLSLAPAHGPFDGCKIAQAERTVPSCSVNDELPRCLPASAKVWRNLVDSPFATFLAGVPTNEAYRGVMAQLYLGALTNWRSLAFALVELIDPVGVETQGMEMNDIYYNEDYPTLDEITNELVNALEKTRDPEAASILRLRAALAKGRIVDALAQAREAARKYPACAFAQCVLSLFPDHAEGLKAAQQGLASVKSPYLRQWLIGRFVVHAGARGLSLFSGIGINKCKDPAADLTLLESAVERAQALLRKIRDDGGCRRLREQSLFWYILLNVALHGSCFPSSATDFLVEYEPSLSPDGETPGDCWLRRTPYNEREILDTLKFAKVEWPRVVDRIDKSMVASEKMQKNDAR</sequence>
<reference evidence="1" key="1">
    <citation type="journal article" date="2018" name="Genome Biol. Evol.">
        <title>Genomics and development of Lentinus tigrinus, a white-rot wood-decaying mushroom with dimorphic fruiting bodies.</title>
        <authorList>
            <person name="Wu B."/>
            <person name="Xu Z."/>
            <person name="Knudson A."/>
            <person name="Carlson A."/>
            <person name="Chen N."/>
            <person name="Kovaka S."/>
            <person name="LaButti K."/>
            <person name="Lipzen A."/>
            <person name="Pennachio C."/>
            <person name="Riley R."/>
            <person name="Schakwitz W."/>
            <person name="Umezawa K."/>
            <person name="Ohm R.A."/>
            <person name="Grigoriev I.V."/>
            <person name="Nagy L.G."/>
            <person name="Gibbons J."/>
            <person name="Hibbett D."/>
        </authorList>
    </citation>
    <scope>NUCLEOTIDE SEQUENCE [LARGE SCALE GENOMIC DNA]</scope>
    <source>
        <strain evidence="1">ALCF2SS1-6</strain>
    </source>
</reference>
<evidence type="ECO:0000313" key="1">
    <source>
        <dbReference type="EMBL" id="RPD56409.1"/>
    </source>
</evidence>
<dbReference type="AlphaFoldDB" id="A0A5C2RZF0"/>
<organism evidence="1 2">
    <name type="scientific">Lentinus tigrinus ALCF2SS1-6</name>
    <dbReference type="NCBI Taxonomy" id="1328759"/>
    <lineage>
        <taxon>Eukaryota</taxon>
        <taxon>Fungi</taxon>
        <taxon>Dikarya</taxon>
        <taxon>Basidiomycota</taxon>
        <taxon>Agaricomycotina</taxon>
        <taxon>Agaricomycetes</taxon>
        <taxon>Polyporales</taxon>
        <taxon>Polyporaceae</taxon>
        <taxon>Lentinus</taxon>
    </lineage>
</organism>